<evidence type="ECO:0000313" key="5">
    <source>
        <dbReference type="Proteomes" id="UP000275385"/>
    </source>
</evidence>
<feature type="coiled-coil region" evidence="1">
    <location>
        <begin position="699"/>
        <end position="840"/>
    </location>
</feature>
<keyword evidence="3" id="KW-0812">Transmembrane</keyword>
<protein>
    <submittedName>
        <fullName evidence="4">Uncharacterized protein</fullName>
    </submittedName>
</protein>
<keyword evidence="1" id="KW-0175">Coiled coil</keyword>
<feature type="compositionally biased region" description="Polar residues" evidence="2">
    <location>
        <begin position="1896"/>
        <end position="1908"/>
    </location>
</feature>
<feature type="coiled-coil region" evidence="1">
    <location>
        <begin position="610"/>
        <end position="644"/>
    </location>
</feature>
<feature type="coiled-coil region" evidence="1">
    <location>
        <begin position="441"/>
        <end position="475"/>
    </location>
</feature>
<feature type="compositionally biased region" description="Acidic residues" evidence="2">
    <location>
        <begin position="282"/>
        <end position="296"/>
    </location>
</feature>
<comment type="caution">
    <text evidence="4">The sequence shown here is derived from an EMBL/GenBank/DDBJ whole genome shotgun (WGS) entry which is preliminary data.</text>
</comment>
<dbReference type="Proteomes" id="UP000275385">
    <property type="component" value="Unassembled WGS sequence"/>
</dbReference>
<feature type="coiled-coil region" evidence="1">
    <location>
        <begin position="876"/>
        <end position="944"/>
    </location>
</feature>
<proteinExistence type="predicted"/>
<name>A0A420YFG3_9PEZI</name>
<dbReference type="EMBL" id="QVQW01000013">
    <property type="protein sequence ID" value="RKU46638.1"/>
    <property type="molecule type" value="Genomic_DNA"/>
</dbReference>
<sequence>MSNPAEDDDGLSEFPELAKVFDTLYVQEPTSSAQPGRLPNGRPMATAHRPRPKKSTSRSNTSQPSQPSQTPAPIPQSSSFNFQPVTSAPSVPIFNPLAANQTGIPAFVPRPPTVPAFTPQPTNPVSTTQLPMNMMVPQSIPGFTPQPRTPGPTTQRPMNEGVPVFIPQNIPSLGIPLSSSPITTSYTVYRNAEDDLIPFQRDVQIALEGKKALKKELGLKEIELENKIQELEEANVQVQGINDLEADLREQTREIDRLKGMIAYKNEDIKKLQDIVDGRLEEDSDGNDGDDDVDMDDGGKGAAAKTKTLKLKQALTVCEGKREMLEDVVKEQAEKIVQMQEVMEGRQIPDFWAKMRDLKATSKALGRRNQELEESSSESLEAHIKELEAQLAEAKEEATNNWEDYETAKKMQDLLTNENKNLRAVIAEGEGKQTEWAKGRIDRLEEQNGTLKAELEQKDRTIEELEQEVSNLFMGQDRSAENQDMEEECQIKLAKQRSDYDAILHAKGLEMERLVRHDEELVKAREIAERNLAQAQEEKSKVEKDLQEYKNENARLAQEAATYATQVEILQQQPAQAPGAQQNIATGNVETLNARLLEMTCTVAQVVTERDAAIAQRDAHLTQIEQLNAEIQRLHALGQGVEQKLNETYSNRDQVIKERDENEGNLLIAMTEIATLKQQLFHSQSQLTAAQQQGPAENVDALLTENIQLRQQLAHAQQAGQETAAIRQEIVRLKEKIEIVQKASEAIEAQRQEAVDELEEEQKKHRMAKAELGDAKARVPGLESQVQELQSQLAAAKDKQLALTTEDGKSMYNRLTILENDNAELLLQHSRDKIQRETDEIRVSGFTKEIAQLKAHLAAANTVSNANGQDGLNQELIKLHGQNQQLQADLAEAQKHLPAAKKLPLCDQEVRRQRDVLAQRDAEIVNLKAHCQRLENAYRELEHSRVPNDQLIAKKRSGQQYGPQVVMELKEQLTNMQVQLAMKHGPEINKKNAEIERLRAEVMRGKAEVLRLNTAKKSVEEEEAQRLFEENDELRKTIEELELELKFATKEPSDNGMDVTPPRANQNREEAVPMDTSMGDTPPKPDRSSEVGELQQEINGLYVQIRGLTAQNAEKKKELEEKTKTFEQEYARFNQVHAELSLKANQNIGNGATTEQVQQMQEDFKKKVQELEQAARKVADLEKALEDTQAYANKMYQELQEKQLKTEADLADCLAGKPGNHTQSAQTVQKLTVELEAARKELDEEKRKAEFQESRNGALVSINKQLKVDIKIANEEAEKEKSKGVDFESRLPQLQQEALDPTRNPALAEATQKIEELQKQLSQALGVKDAYDELEKQMPKLEIALEDGNNEIAALKKRLADCHEHGKKLEADLKTAKDKLLKARKAALKDNGHVEIVADLENKLTVLQAELEAEKNKLPPLPDSDDGSEGASILKETLEDCYKEGERVGAELRAKTEELESVRATLMATQSELQERTEDYSRVVKKEDEANRALTEAVAGLAYNRSFPHGHNRLPTSGDGLHCGLFAIIESVEAQMPHLPVPELSDLQRIIGTVTDDHNNFQAEHLHLTLRQWAEEQHIQQSLQLGIITPQTGYLVMREEGRDTLWLHNDEAIKLQNAGFNHYEGLAAKPCDASTVEAGNIQMLAQRTQERDVAMAQAEKQSEAIKAAEAKLANLANQEIECRTEMAALRLQVDTCHGEKTELEAKIAELAKQLTEQESQCAAEKTSFRQLLDNCNAGNGDLEARIAELQAQLGARQNEHDSPSDQQAAKAENKAGPSSEMNGSYQAPVFNFSVPQTQQAEKPEPEQQQRDTAPEQRSRAPSPEEGQATTDEQDQPQTETTRENRSRAPSPDISESTTETSDSSGQTQQDPVDVQPSVEATNESSDDTMDEDLPDYQSTPEKNTSDESPANPFGANPFGANPFGGASNPFGGTSNPFGGAGNPFGGAGNPFGGASNPFGGASNPFGAFPSTSTKGAPQKPSFNFQKPPPPPPFHFPPPPSGRATRGVHKQSRSGGRGGRPQAADFMGTGAGKKNPSGGPFGNGSGASSFFDYSANAFNSNPSGTDSTLQQQISDLNSRLFDARAECQRFEQDRSHYEEMWKKASQDTSELNEEVVRLKEVGEDEKAQLEKAMAELNARVGKLESEKAKLEVEVTRLEEKRAEQGKEHEKLLEMVRQGDGSKTTKLLSEMNARQEEKLRIQEEINKEQEESVDDCLEEIEILTEQLNAKTAEIEKLTESESKSSTTIADLQTEVEALKGEVRELKSYEGYKKAWITQHDQLGRAREDVQKLKRTIAKKEEEYEWASERMARLKEEKDINEKVVKQLGAQTIEWQKLIEAETAKKESLIMQLEKARTGERPSDGKTVDDMDDDELYAVEKVYKLEKLIERLLSYRFQREFMTGVFDKIFKQIWADHRGGIPVTKKHLKGLVVEEWLRQMSTILPPSEPSIPGWARTENLADGVVVDEKGEDLQSAENRKIHEQKLQDRAENNIVQRLKQEVQKLQAKLEDNSTASKTTNAPRDGQQGDFNELFEKVRVKDAEIAELKKKLAEALAAPTTLQDLHAVAHQILDRVNGFEVSSALPKEEENAAKQINKEARCRCCDCCKCKTDGAVVGGENGAAVSENIVNDLQGTVAELAKVMHDTVKDFQTELKQDITQERETLKQQVDRQREQFETKLDQEREKAELRLQLLADKAAQHSGQSAATGSGEHQVVPARSFGRRAWAVLFLAMAVTGWFVYLGMEASAALRTGVGSLYHYGRAQTHQVLVFENWEMFGLFELYQSTAASSWEKVWGSRMVEPTAEGKFREDSHGL</sequence>
<feature type="compositionally biased region" description="Basic and acidic residues" evidence="2">
    <location>
        <begin position="1801"/>
        <end position="1818"/>
    </location>
</feature>
<feature type="compositionally biased region" description="Gly residues" evidence="2">
    <location>
        <begin position="1938"/>
        <end position="1951"/>
    </location>
</feature>
<feature type="coiled-coil region" evidence="1">
    <location>
        <begin position="1105"/>
        <end position="1198"/>
    </location>
</feature>
<dbReference type="OrthoDB" id="310217at2759"/>
<organism evidence="4 5">
    <name type="scientific">Coniochaeta pulveracea</name>
    <dbReference type="NCBI Taxonomy" id="177199"/>
    <lineage>
        <taxon>Eukaryota</taxon>
        <taxon>Fungi</taxon>
        <taxon>Dikarya</taxon>
        <taxon>Ascomycota</taxon>
        <taxon>Pezizomycotina</taxon>
        <taxon>Sordariomycetes</taxon>
        <taxon>Sordariomycetidae</taxon>
        <taxon>Coniochaetales</taxon>
        <taxon>Coniochaetaceae</taxon>
        <taxon>Coniochaeta</taxon>
    </lineage>
</organism>
<feature type="compositionally biased region" description="Acidic residues" evidence="2">
    <location>
        <begin position="1884"/>
        <end position="1894"/>
    </location>
</feature>
<feature type="compositionally biased region" description="Low complexity" evidence="2">
    <location>
        <begin position="1827"/>
        <end position="1839"/>
    </location>
</feature>
<feature type="coiled-coil region" evidence="1">
    <location>
        <begin position="518"/>
        <end position="573"/>
    </location>
</feature>
<keyword evidence="3" id="KW-1133">Transmembrane helix</keyword>
<dbReference type="PANTHER" id="PTHR23159">
    <property type="entry name" value="CENTROSOMAL PROTEIN 2"/>
    <property type="match status" value="1"/>
</dbReference>
<feature type="compositionally biased region" description="Low complexity" evidence="2">
    <location>
        <begin position="1849"/>
        <end position="1871"/>
    </location>
</feature>
<evidence type="ECO:0000256" key="2">
    <source>
        <dbReference type="SAM" id="MobiDB-lite"/>
    </source>
</evidence>
<feature type="region of interest" description="Disordered" evidence="2">
    <location>
        <begin position="280"/>
        <end position="301"/>
    </location>
</feature>
<dbReference type="STRING" id="177199.A0A420YFG3"/>
<feature type="compositionally biased region" description="Pro residues" evidence="2">
    <location>
        <begin position="1986"/>
        <end position="2000"/>
    </location>
</feature>
<feature type="region of interest" description="Disordered" evidence="2">
    <location>
        <begin position="25"/>
        <end position="83"/>
    </location>
</feature>
<keyword evidence="3" id="KW-0472">Membrane</keyword>
<evidence type="ECO:0000256" key="3">
    <source>
        <dbReference type="SAM" id="Phobius"/>
    </source>
</evidence>
<accession>A0A420YFG3</accession>
<evidence type="ECO:0000313" key="4">
    <source>
        <dbReference type="EMBL" id="RKU46638.1"/>
    </source>
</evidence>
<feature type="coiled-coil region" evidence="1">
    <location>
        <begin position="1225"/>
        <end position="1283"/>
    </location>
</feature>
<feature type="region of interest" description="Disordered" evidence="2">
    <location>
        <begin position="2506"/>
        <end position="2525"/>
    </location>
</feature>
<feature type="region of interest" description="Disordered" evidence="2">
    <location>
        <begin position="1754"/>
        <end position="2045"/>
    </location>
</feature>
<feature type="region of interest" description="Disordered" evidence="2">
    <location>
        <begin position="2158"/>
        <end position="2183"/>
    </location>
</feature>
<feature type="coiled-coil region" evidence="1">
    <location>
        <begin position="322"/>
        <end position="404"/>
    </location>
</feature>
<feature type="compositionally biased region" description="Basic and acidic residues" evidence="2">
    <location>
        <begin position="2158"/>
        <end position="2172"/>
    </location>
</feature>
<feature type="compositionally biased region" description="Polar residues" evidence="2">
    <location>
        <begin position="2509"/>
        <end position="2518"/>
    </location>
</feature>
<feature type="region of interest" description="Disordered" evidence="2">
    <location>
        <begin position="1050"/>
        <end position="1089"/>
    </location>
</feature>
<dbReference type="PANTHER" id="PTHR23159:SF60">
    <property type="entry name" value="SPINDLE ASSEMBLY ABNORMAL PROTEIN 4"/>
    <property type="match status" value="1"/>
</dbReference>
<feature type="coiled-coil region" evidence="1">
    <location>
        <begin position="1307"/>
        <end position="1417"/>
    </location>
</feature>
<feature type="compositionally biased region" description="Low complexity" evidence="2">
    <location>
        <begin position="57"/>
        <end position="79"/>
    </location>
</feature>
<evidence type="ECO:0000256" key="1">
    <source>
        <dbReference type="SAM" id="Coils"/>
    </source>
</evidence>
<reference evidence="4 5" key="1">
    <citation type="submission" date="2018-08" db="EMBL/GenBank/DDBJ databases">
        <title>Draft genome of the lignicolous fungus Coniochaeta pulveracea.</title>
        <authorList>
            <person name="Borstlap C.J."/>
            <person name="De Witt R.N."/>
            <person name="Botha A."/>
            <person name="Volschenk H."/>
        </authorList>
    </citation>
    <scope>NUCLEOTIDE SEQUENCE [LARGE SCALE GENOMIC DNA]</scope>
    <source>
        <strain evidence="4 5">CAB683</strain>
    </source>
</reference>
<gene>
    <name evidence="4" type="ORF">DL546_007676</name>
</gene>
<feature type="transmembrane region" description="Helical" evidence="3">
    <location>
        <begin position="2722"/>
        <end position="2741"/>
    </location>
</feature>
<keyword evidence="5" id="KW-1185">Reference proteome</keyword>
<feature type="coiled-coil region" evidence="1">
    <location>
        <begin position="210"/>
        <end position="261"/>
    </location>
</feature>
<feature type="coiled-coil region" evidence="1">
    <location>
        <begin position="2645"/>
        <end position="2694"/>
    </location>
</feature>